<dbReference type="InterPro" id="IPR036047">
    <property type="entry name" value="F-box-like_dom_sf"/>
</dbReference>
<dbReference type="PANTHER" id="PTHR31672">
    <property type="entry name" value="BNACNNG10540D PROTEIN"/>
    <property type="match status" value="1"/>
</dbReference>
<keyword evidence="3" id="KW-1185">Reference proteome</keyword>
<dbReference type="InterPro" id="IPR001810">
    <property type="entry name" value="F-box_dom"/>
</dbReference>
<evidence type="ECO:0000313" key="3">
    <source>
        <dbReference type="Proteomes" id="UP000244005"/>
    </source>
</evidence>
<name>A0A2R6XQX6_MARPO</name>
<protein>
    <recommendedName>
        <fullName evidence="1">F-box domain-containing protein</fullName>
    </recommendedName>
</protein>
<gene>
    <name evidence="2" type="ORF">MARPO_0005s0092</name>
</gene>
<dbReference type="NCBIfam" id="TIGR01640">
    <property type="entry name" value="F_box_assoc_1"/>
    <property type="match status" value="1"/>
</dbReference>
<dbReference type="Gramene" id="Mp1g05150.1">
    <property type="protein sequence ID" value="Mp1g05150.1.cds1"/>
    <property type="gene ID" value="Mp1g05150"/>
</dbReference>
<evidence type="ECO:0000313" key="2">
    <source>
        <dbReference type="EMBL" id="PTQ48446.1"/>
    </source>
</evidence>
<dbReference type="AlphaFoldDB" id="A0A2R6XQX6"/>
<evidence type="ECO:0000259" key="1">
    <source>
        <dbReference type="PROSITE" id="PS50181"/>
    </source>
</evidence>
<dbReference type="InterPro" id="IPR005174">
    <property type="entry name" value="KIB1-4_b-propeller"/>
</dbReference>
<feature type="domain" description="F-box" evidence="1">
    <location>
        <begin position="5"/>
        <end position="42"/>
    </location>
</feature>
<dbReference type="InterPro" id="IPR050796">
    <property type="entry name" value="SCF_F-box_component"/>
</dbReference>
<dbReference type="PANTHER" id="PTHR31672:SF2">
    <property type="entry name" value="F-BOX DOMAIN-CONTAINING PROTEIN"/>
    <property type="match status" value="1"/>
</dbReference>
<dbReference type="Gene3D" id="2.120.10.80">
    <property type="entry name" value="Kelch-type beta propeller"/>
    <property type="match status" value="1"/>
</dbReference>
<dbReference type="PROSITE" id="PS50181">
    <property type="entry name" value="FBOX"/>
    <property type="match status" value="1"/>
</dbReference>
<dbReference type="SUPFAM" id="SSF81383">
    <property type="entry name" value="F-box domain"/>
    <property type="match status" value="1"/>
</dbReference>
<dbReference type="SMART" id="SM00256">
    <property type="entry name" value="FBOX"/>
    <property type="match status" value="1"/>
</dbReference>
<dbReference type="InterPro" id="IPR015915">
    <property type="entry name" value="Kelch-typ_b-propeller"/>
</dbReference>
<dbReference type="InterPro" id="IPR011043">
    <property type="entry name" value="Gal_Oxase/kelch_b-propeller"/>
</dbReference>
<dbReference type="SUPFAM" id="SSF50965">
    <property type="entry name" value="Galactose oxidase, central domain"/>
    <property type="match status" value="1"/>
</dbReference>
<dbReference type="OrthoDB" id="591557at2759"/>
<dbReference type="Pfam" id="PF03478">
    <property type="entry name" value="Beta-prop_KIB1-4"/>
    <property type="match status" value="1"/>
</dbReference>
<dbReference type="Pfam" id="PF00646">
    <property type="entry name" value="F-box"/>
    <property type="match status" value="1"/>
</dbReference>
<sequence>MEVATKIWHNLPEDVLMTVLKFLPPKSIARFRAVSSDWHKVLTCARFISSCIHMRAWLILNVKDSIYHKVFTLEPSSTWCELGFMYLPSASNRNRVVAASGGLVCVQAANGSLFVCNPCTGAWTKLPPLIFGEYEYPVIGMIKSRDEPSYRVVVTGLKHTTEVYDSSTRQWRLIPGGKPSHDSCTTFYKGVLYSAGIAKVLTYDVEQESWREIEYPVPWPRLCAKRISEYQGRLFLVASDSEDHVLTVWTLDVAGSSWSRVHSLSLDRVHRLPEVDRRLIVDGHRNFVIYAGFRKLMAFSLLTNMWYQFSTYPNDFPFNFFYKHTIFQLQPSLEAAV</sequence>
<accession>A0A2R6XQX6</accession>
<proteinExistence type="predicted"/>
<dbReference type="Proteomes" id="UP000244005">
    <property type="component" value="Unassembled WGS sequence"/>
</dbReference>
<reference evidence="3" key="1">
    <citation type="journal article" date="2017" name="Cell">
        <title>Insights into land plant evolution garnered from the Marchantia polymorpha genome.</title>
        <authorList>
            <person name="Bowman J.L."/>
            <person name="Kohchi T."/>
            <person name="Yamato K.T."/>
            <person name="Jenkins J."/>
            <person name="Shu S."/>
            <person name="Ishizaki K."/>
            <person name="Yamaoka S."/>
            <person name="Nishihama R."/>
            <person name="Nakamura Y."/>
            <person name="Berger F."/>
            <person name="Adam C."/>
            <person name="Aki S.S."/>
            <person name="Althoff F."/>
            <person name="Araki T."/>
            <person name="Arteaga-Vazquez M.A."/>
            <person name="Balasubrmanian S."/>
            <person name="Barry K."/>
            <person name="Bauer D."/>
            <person name="Boehm C.R."/>
            <person name="Briginshaw L."/>
            <person name="Caballero-Perez J."/>
            <person name="Catarino B."/>
            <person name="Chen F."/>
            <person name="Chiyoda S."/>
            <person name="Chovatia M."/>
            <person name="Davies K.M."/>
            <person name="Delmans M."/>
            <person name="Demura T."/>
            <person name="Dierschke T."/>
            <person name="Dolan L."/>
            <person name="Dorantes-Acosta A.E."/>
            <person name="Eklund D.M."/>
            <person name="Florent S.N."/>
            <person name="Flores-Sandoval E."/>
            <person name="Fujiyama A."/>
            <person name="Fukuzawa H."/>
            <person name="Galik B."/>
            <person name="Grimanelli D."/>
            <person name="Grimwood J."/>
            <person name="Grossniklaus U."/>
            <person name="Hamada T."/>
            <person name="Haseloff J."/>
            <person name="Hetherington A.J."/>
            <person name="Higo A."/>
            <person name="Hirakawa Y."/>
            <person name="Hundley H.N."/>
            <person name="Ikeda Y."/>
            <person name="Inoue K."/>
            <person name="Inoue S.I."/>
            <person name="Ishida S."/>
            <person name="Jia Q."/>
            <person name="Kakita M."/>
            <person name="Kanazawa T."/>
            <person name="Kawai Y."/>
            <person name="Kawashima T."/>
            <person name="Kennedy M."/>
            <person name="Kinose K."/>
            <person name="Kinoshita T."/>
            <person name="Kohara Y."/>
            <person name="Koide E."/>
            <person name="Komatsu K."/>
            <person name="Kopischke S."/>
            <person name="Kubo M."/>
            <person name="Kyozuka J."/>
            <person name="Lagercrantz U."/>
            <person name="Lin S.S."/>
            <person name="Lindquist E."/>
            <person name="Lipzen A.M."/>
            <person name="Lu C.W."/>
            <person name="De Luna E."/>
            <person name="Martienssen R.A."/>
            <person name="Minamino N."/>
            <person name="Mizutani M."/>
            <person name="Mizutani M."/>
            <person name="Mochizuki N."/>
            <person name="Monte I."/>
            <person name="Mosher R."/>
            <person name="Nagasaki H."/>
            <person name="Nakagami H."/>
            <person name="Naramoto S."/>
            <person name="Nishitani K."/>
            <person name="Ohtani M."/>
            <person name="Okamoto T."/>
            <person name="Okumura M."/>
            <person name="Phillips J."/>
            <person name="Pollak B."/>
            <person name="Reinders A."/>
            <person name="Rovekamp M."/>
            <person name="Sano R."/>
            <person name="Sawa S."/>
            <person name="Schmid M.W."/>
            <person name="Shirakawa M."/>
            <person name="Solano R."/>
            <person name="Spunde A."/>
            <person name="Suetsugu N."/>
            <person name="Sugano S."/>
            <person name="Sugiyama A."/>
            <person name="Sun R."/>
            <person name="Suzuki Y."/>
            <person name="Takenaka M."/>
            <person name="Takezawa D."/>
            <person name="Tomogane H."/>
            <person name="Tsuzuki M."/>
            <person name="Ueda T."/>
            <person name="Umeda M."/>
            <person name="Ward J.M."/>
            <person name="Watanabe Y."/>
            <person name="Yazaki K."/>
            <person name="Yokoyama R."/>
            <person name="Yoshitake Y."/>
            <person name="Yotsui I."/>
            <person name="Zachgo S."/>
            <person name="Schmutz J."/>
        </authorList>
    </citation>
    <scope>NUCLEOTIDE SEQUENCE [LARGE SCALE GENOMIC DNA]</scope>
    <source>
        <strain evidence="3">Tak-1</strain>
    </source>
</reference>
<dbReference type="InterPro" id="IPR017451">
    <property type="entry name" value="F-box-assoc_interact_dom"/>
</dbReference>
<dbReference type="CDD" id="cd09917">
    <property type="entry name" value="F-box_SF"/>
    <property type="match status" value="1"/>
</dbReference>
<organism evidence="2 3">
    <name type="scientific">Marchantia polymorpha</name>
    <name type="common">Common liverwort</name>
    <name type="synonym">Marchantia aquatica</name>
    <dbReference type="NCBI Taxonomy" id="3197"/>
    <lineage>
        <taxon>Eukaryota</taxon>
        <taxon>Viridiplantae</taxon>
        <taxon>Streptophyta</taxon>
        <taxon>Embryophyta</taxon>
        <taxon>Marchantiophyta</taxon>
        <taxon>Marchantiopsida</taxon>
        <taxon>Marchantiidae</taxon>
        <taxon>Marchantiales</taxon>
        <taxon>Marchantiaceae</taxon>
        <taxon>Marchantia</taxon>
    </lineage>
</organism>
<dbReference type="Gene3D" id="1.20.1280.50">
    <property type="match status" value="1"/>
</dbReference>
<dbReference type="EMBL" id="KZ772677">
    <property type="protein sequence ID" value="PTQ48446.1"/>
    <property type="molecule type" value="Genomic_DNA"/>
</dbReference>